<dbReference type="OrthoDB" id="662756at2"/>
<evidence type="ECO:0000259" key="16">
    <source>
        <dbReference type="Pfam" id="PF02563"/>
    </source>
</evidence>
<dbReference type="Gene3D" id="3.30.1950.10">
    <property type="entry name" value="wza like domain"/>
    <property type="match status" value="1"/>
</dbReference>
<dbReference type="AlphaFoldDB" id="A0A0H4P7J0"/>
<evidence type="ECO:0000256" key="2">
    <source>
        <dbReference type="ARBA" id="ARBA00009450"/>
    </source>
</evidence>
<dbReference type="PANTHER" id="PTHR33619:SF3">
    <property type="entry name" value="POLYSACCHARIDE EXPORT PROTEIN GFCE-RELATED"/>
    <property type="match status" value="1"/>
</dbReference>
<keyword evidence="19" id="KW-1185">Reference proteome</keyword>
<dbReference type="STRING" id="320787.CA2015_0660"/>
<keyword evidence="15" id="KW-1133">Transmembrane helix</keyword>
<keyword evidence="10" id="KW-0626">Porin</keyword>
<evidence type="ECO:0000256" key="1">
    <source>
        <dbReference type="ARBA" id="ARBA00004571"/>
    </source>
</evidence>
<evidence type="ECO:0000313" key="18">
    <source>
        <dbReference type="EMBL" id="AKP50124.1"/>
    </source>
</evidence>
<dbReference type="RefSeq" id="WP_048640595.1">
    <property type="nucleotide sequence ID" value="NZ_CAXBGM010000039.1"/>
</dbReference>
<evidence type="ECO:0000256" key="9">
    <source>
        <dbReference type="ARBA" id="ARBA00023065"/>
    </source>
</evidence>
<dbReference type="GO" id="GO:0046930">
    <property type="term" value="C:pore complex"/>
    <property type="evidence" value="ECO:0007669"/>
    <property type="project" value="UniProtKB-KW"/>
</dbReference>
<comment type="subcellular location">
    <subcellularLocation>
        <location evidence="1">Cell outer membrane</location>
        <topology evidence="1">Multi-pass membrane protein</topology>
    </subcellularLocation>
</comment>
<dbReference type="GO" id="GO:0009279">
    <property type="term" value="C:cell outer membrane"/>
    <property type="evidence" value="ECO:0007669"/>
    <property type="project" value="UniProtKB-SubCell"/>
</dbReference>
<gene>
    <name evidence="18" type="ORF">CA2015_0660</name>
</gene>
<evidence type="ECO:0000259" key="17">
    <source>
        <dbReference type="Pfam" id="PF22461"/>
    </source>
</evidence>
<name>A0A0H4P7J0_9BACT</name>
<dbReference type="Pfam" id="PF02563">
    <property type="entry name" value="Poly_export"/>
    <property type="match status" value="1"/>
</dbReference>
<dbReference type="Proteomes" id="UP000036520">
    <property type="component" value="Chromosome"/>
</dbReference>
<feature type="transmembrane region" description="Helical" evidence="15">
    <location>
        <begin position="243"/>
        <end position="264"/>
    </location>
</feature>
<sequence>MKNNNLIYSLAFIILFSGLFGCAKRNLVYFSDIESGSSYTTNISQVEEPIIQTADLIKIVVSTQSPESNLLFNSGVISNDSQNRMMTQQLPANEGYLVDKNGQINFPVVGKIDIAGLTRAEATLKMTEILEEYVKDPIVNIQYLNFKITVIGEVANPNTFTLSTDRISILEALGLAGDMTQYGKRENVLLIRDQNGTRKAVRLNLNDKAILNSPYFMLQQNDVLYVEPDKIKSVQASTNQRSLTILSILVSFGVSLMFNLRYIFNE</sequence>
<keyword evidence="6 15" id="KW-0812">Transmembrane</keyword>
<evidence type="ECO:0000256" key="8">
    <source>
        <dbReference type="ARBA" id="ARBA00023047"/>
    </source>
</evidence>
<dbReference type="InterPro" id="IPR054765">
    <property type="entry name" value="SLBB_dom"/>
</dbReference>
<dbReference type="InterPro" id="IPR049712">
    <property type="entry name" value="Poly_export"/>
</dbReference>
<evidence type="ECO:0000256" key="6">
    <source>
        <dbReference type="ARBA" id="ARBA00022692"/>
    </source>
</evidence>
<keyword evidence="14" id="KW-0449">Lipoprotein</keyword>
<keyword evidence="8" id="KW-0625">Polysaccharide transport</keyword>
<comment type="similarity">
    <text evidence="2">Belongs to the BexD/CtrA/VexA family.</text>
</comment>
<dbReference type="InterPro" id="IPR003715">
    <property type="entry name" value="Poly_export_N"/>
</dbReference>
<dbReference type="Pfam" id="PF22461">
    <property type="entry name" value="SLBB_2"/>
    <property type="match status" value="1"/>
</dbReference>
<keyword evidence="12" id="KW-0564">Palmitate</keyword>
<protein>
    <submittedName>
        <fullName evidence="18">Polysaccharide export outer membrane protein</fullName>
    </submittedName>
</protein>
<accession>A0A0H4P7J0</accession>
<keyword evidence="4" id="KW-1134">Transmembrane beta strand</keyword>
<keyword evidence="3" id="KW-0813">Transport</keyword>
<evidence type="ECO:0000256" key="12">
    <source>
        <dbReference type="ARBA" id="ARBA00023139"/>
    </source>
</evidence>
<evidence type="ECO:0000256" key="7">
    <source>
        <dbReference type="ARBA" id="ARBA00022729"/>
    </source>
</evidence>
<keyword evidence="11 15" id="KW-0472">Membrane</keyword>
<dbReference type="GO" id="GO:0006811">
    <property type="term" value="P:monoatomic ion transport"/>
    <property type="evidence" value="ECO:0007669"/>
    <property type="project" value="UniProtKB-KW"/>
</dbReference>
<dbReference type="Gene3D" id="3.10.560.10">
    <property type="entry name" value="Outer membrane lipoprotein wza domain like"/>
    <property type="match status" value="1"/>
</dbReference>
<evidence type="ECO:0000256" key="14">
    <source>
        <dbReference type="ARBA" id="ARBA00023288"/>
    </source>
</evidence>
<dbReference type="GO" id="GO:0015159">
    <property type="term" value="F:polysaccharide transmembrane transporter activity"/>
    <property type="evidence" value="ECO:0007669"/>
    <property type="project" value="InterPro"/>
</dbReference>
<dbReference type="EMBL" id="CP012040">
    <property type="protein sequence ID" value="AKP50124.1"/>
    <property type="molecule type" value="Genomic_DNA"/>
</dbReference>
<evidence type="ECO:0000256" key="3">
    <source>
        <dbReference type="ARBA" id="ARBA00022448"/>
    </source>
</evidence>
<evidence type="ECO:0000256" key="13">
    <source>
        <dbReference type="ARBA" id="ARBA00023237"/>
    </source>
</evidence>
<dbReference type="PANTHER" id="PTHR33619">
    <property type="entry name" value="POLYSACCHARIDE EXPORT PROTEIN GFCE-RELATED"/>
    <property type="match status" value="1"/>
</dbReference>
<keyword evidence="7" id="KW-0732">Signal</keyword>
<proteinExistence type="inferred from homology"/>
<dbReference type="GO" id="GO:0015288">
    <property type="term" value="F:porin activity"/>
    <property type="evidence" value="ECO:0007669"/>
    <property type="project" value="UniProtKB-KW"/>
</dbReference>
<feature type="domain" description="SLBB" evidence="17">
    <location>
        <begin position="147"/>
        <end position="226"/>
    </location>
</feature>
<evidence type="ECO:0000256" key="4">
    <source>
        <dbReference type="ARBA" id="ARBA00022452"/>
    </source>
</evidence>
<evidence type="ECO:0000256" key="10">
    <source>
        <dbReference type="ARBA" id="ARBA00023114"/>
    </source>
</evidence>
<reference evidence="18 19" key="1">
    <citation type="submission" date="2015-07" db="EMBL/GenBank/DDBJ databases">
        <authorList>
            <person name="Kim K.M."/>
        </authorList>
    </citation>
    <scope>NUCLEOTIDE SEQUENCE [LARGE SCALE GENOMIC DNA]</scope>
    <source>
        <strain evidence="18 19">KCTC 12363</strain>
    </source>
</reference>
<keyword evidence="9" id="KW-0406">Ion transport</keyword>
<evidence type="ECO:0000256" key="15">
    <source>
        <dbReference type="SAM" id="Phobius"/>
    </source>
</evidence>
<feature type="domain" description="Polysaccharide export protein N-terminal" evidence="16">
    <location>
        <begin position="48"/>
        <end position="142"/>
    </location>
</feature>
<evidence type="ECO:0000313" key="19">
    <source>
        <dbReference type="Proteomes" id="UP000036520"/>
    </source>
</evidence>
<evidence type="ECO:0000256" key="11">
    <source>
        <dbReference type="ARBA" id="ARBA00023136"/>
    </source>
</evidence>
<keyword evidence="13" id="KW-0998">Cell outer membrane</keyword>
<dbReference type="KEGG" id="camu:CA2015_0660"/>
<keyword evidence="5" id="KW-0762">Sugar transport</keyword>
<organism evidence="18 19">
    <name type="scientific">Cyclobacterium amurskyense</name>
    <dbReference type="NCBI Taxonomy" id="320787"/>
    <lineage>
        <taxon>Bacteria</taxon>
        <taxon>Pseudomonadati</taxon>
        <taxon>Bacteroidota</taxon>
        <taxon>Cytophagia</taxon>
        <taxon>Cytophagales</taxon>
        <taxon>Cyclobacteriaceae</taxon>
        <taxon>Cyclobacterium</taxon>
    </lineage>
</organism>
<evidence type="ECO:0000256" key="5">
    <source>
        <dbReference type="ARBA" id="ARBA00022597"/>
    </source>
</evidence>
<feature type="transmembrane region" description="Helical" evidence="15">
    <location>
        <begin position="6"/>
        <end position="23"/>
    </location>
</feature>
<dbReference type="PROSITE" id="PS51257">
    <property type="entry name" value="PROKAR_LIPOPROTEIN"/>
    <property type="match status" value="1"/>
</dbReference>